<feature type="domain" description="Fibronectin type-III" evidence="2">
    <location>
        <begin position="987"/>
        <end position="1077"/>
    </location>
</feature>
<feature type="domain" description="Fibronectin type-III" evidence="2">
    <location>
        <begin position="1942"/>
        <end position="2030"/>
    </location>
</feature>
<dbReference type="InterPro" id="IPR003961">
    <property type="entry name" value="FN3_dom"/>
</dbReference>
<feature type="domain" description="Fibronectin type-III" evidence="2">
    <location>
        <begin position="814"/>
        <end position="900"/>
    </location>
</feature>
<feature type="domain" description="Fibronectin type-III" evidence="2">
    <location>
        <begin position="1247"/>
        <end position="1336"/>
    </location>
</feature>
<keyword evidence="4" id="KW-1185">Reference proteome</keyword>
<dbReference type="Pfam" id="PF09294">
    <property type="entry name" value="Interfer-bind"/>
    <property type="match status" value="1"/>
</dbReference>
<dbReference type="PANTHER" id="PTHR47135:SF4">
    <property type="match status" value="1"/>
</dbReference>
<protein>
    <recommendedName>
        <fullName evidence="2">Fibronectin type-III domain-containing protein</fullName>
    </recommendedName>
</protein>
<feature type="domain" description="Fibronectin type-III" evidence="2">
    <location>
        <begin position="2031"/>
        <end position="2115"/>
    </location>
</feature>
<evidence type="ECO:0000259" key="2">
    <source>
        <dbReference type="PROSITE" id="PS50853"/>
    </source>
</evidence>
<reference evidence="3" key="3">
    <citation type="submission" date="2025-09" db="UniProtKB">
        <authorList>
            <consortium name="Ensembl"/>
        </authorList>
    </citation>
    <scope>IDENTIFICATION</scope>
</reference>
<dbReference type="PROSITE" id="PS50853">
    <property type="entry name" value="FN3"/>
    <property type="match status" value="23"/>
</dbReference>
<evidence type="ECO:0000313" key="3">
    <source>
        <dbReference type="Ensembl" id="ENSAOCP00000069460.1"/>
    </source>
</evidence>
<feature type="domain" description="Fibronectin type-III" evidence="2">
    <location>
        <begin position="3515"/>
        <end position="3611"/>
    </location>
</feature>
<dbReference type="GeneTree" id="ENSGT00940000157064"/>
<feature type="domain" description="Fibronectin type-III" evidence="2">
    <location>
        <begin position="2989"/>
        <end position="3074"/>
    </location>
</feature>
<dbReference type="Gene3D" id="2.60.40.10">
    <property type="entry name" value="Immunoglobulins"/>
    <property type="match status" value="25"/>
</dbReference>
<feature type="domain" description="Fibronectin type-III" evidence="2">
    <location>
        <begin position="1423"/>
        <end position="1512"/>
    </location>
</feature>
<feature type="domain" description="Fibronectin type-III" evidence="2">
    <location>
        <begin position="3160"/>
        <end position="3250"/>
    </location>
</feature>
<keyword evidence="1" id="KW-0732">Signal</keyword>
<feature type="domain" description="Fibronectin type-III" evidence="2">
    <location>
        <begin position="2816"/>
        <end position="2901"/>
    </location>
</feature>
<feature type="domain" description="Fibronectin type-III" evidence="2">
    <location>
        <begin position="379"/>
        <end position="465"/>
    </location>
</feature>
<feature type="domain" description="Fibronectin type-III" evidence="2">
    <location>
        <begin position="2292"/>
        <end position="2377"/>
    </location>
</feature>
<name>A0AAQ6A0H0_AMPOC</name>
<dbReference type="SMART" id="SM00060">
    <property type="entry name" value="FN3"/>
    <property type="match status" value="34"/>
</dbReference>
<feature type="domain" description="Fibronectin type-III" evidence="2">
    <location>
        <begin position="202"/>
        <end position="292"/>
    </location>
</feature>
<dbReference type="CDD" id="cd00063">
    <property type="entry name" value="FN3"/>
    <property type="match status" value="9"/>
</dbReference>
<reference evidence="3 4" key="1">
    <citation type="submission" date="2022-01" db="EMBL/GenBank/DDBJ databases">
        <title>A chromosome-scale genome assembly of the false clownfish, Amphiprion ocellaris.</title>
        <authorList>
            <person name="Ryu T."/>
        </authorList>
    </citation>
    <scope>NUCLEOTIDE SEQUENCE [LARGE SCALE GENOMIC DNA]</scope>
</reference>
<feature type="domain" description="Fibronectin type-III" evidence="2">
    <location>
        <begin position="2552"/>
        <end position="2642"/>
    </location>
</feature>
<accession>A0AAQ6A0H0</accession>
<dbReference type="Proteomes" id="UP001501940">
    <property type="component" value="Chromosome 10"/>
</dbReference>
<organism evidence="3 4">
    <name type="scientific">Amphiprion ocellaris</name>
    <name type="common">Clown anemonefish</name>
    <dbReference type="NCBI Taxonomy" id="80972"/>
    <lineage>
        <taxon>Eukaryota</taxon>
        <taxon>Metazoa</taxon>
        <taxon>Chordata</taxon>
        <taxon>Craniata</taxon>
        <taxon>Vertebrata</taxon>
        <taxon>Euteleostomi</taxon>
        <taxon>Actinopterygii</taxon>
        <taxon>Neopterygii</taxon>
        <taxon>Teleostei</taxon>
        <taxon>Neoteleostei</taxon>
        <taxon>Acanthomorphata</taxon>
        <taxon>Ovalentaria</taxon>
        <taxon>Pomacentridae</taxon>
        <taxon>Amphiprion</taxon>
    </lineage>
</organism>
<feature type="domain" description="Fibronectin type-III" evidence="2">
    <location>
        <begin position="3702"/>
        <end position="3788"/>
    </location>
</feature>
<dbReference type="Ensembl" id="ENSAOCT00000069329.1">
    <property type="protein sequence ID" value="ENSAOCP00000069460.1"/>
    <property type="gene ID" value="ENSAOCG00000031731.1"/>
</dbReference>
<dbReference type="InterPro" id="IPR015373">
    <property type="entry name" value="Interferon/interleukin_rcp_dom"/>
</dbReference>
<dbReference type="Pfam" id="PF00041">
    <property type="entry name" value="fn3"/>
    <property type="match status" value="8"/>
</dbReference>
<feature type="chain" id="PRO_5043871092" description="Fibronectin type-III domain-containing protein" evidence="1">
    <location>
        <begin position="22"/>
        <end position="3791"/>
    </location>
</feature>
<gene>
    <name evidence="3" type="primary">UMODL1</name>
</gene>
<sequence>MWTFYLSVTLLSVIQIQHIVATGCNIVSVTSPSASTLKIVWSSYTGASGYCLDLRVVNSTTIAPVVVMQSAPSTQRTIQGLRPGHVYEVTLKVLHFFQVVCTVSEITMTVPATSQITFSKAISSTSIKFEWSSVIGADSYILLVEELFSWPVKRFNQTLTSLSGQMDGLTPATTYNCFVYSSNSAGRGARSNTRTILTLVQPPTGVTLVVTGKSTATVTWNEVNKVLLYQVAVSDNDNPSNPPVIRNTSSTSMDISNLEPCSTYTVGVSSVNVFLVPGEPSNVTHTTSTINPVTTVSVDYSCSNGMVTVTWNLVFGANMYRATAVDGTGDSLNCTSPSTRCQITKLKCGEKYQVHVTAISDDCESTSNTSALFETVPCAPASPQTTHTCSSNVIVFNWQPTNNTLYYVATAVDKTGKVTECRTPDNTCYFTNTGCGQFYTYNVYAVSSGCNSEVSQSKFVRTSPCLPTNVRTGAGCHSDMLITTWDSAAGALSYTVEAQGNTGETYNCTSSSNSCAVTGVPCGEHLSVWIVASNDNCSTQRVLGEIAQTVPCNPKNVSASVECSQDSARINWTTSIGAIFYIAVARDANGNSHSCNSMGTSCLIEGLTCGQNYTATVVGTNFNCNSTTNQEISFRTAPCPPTNIEAFRDCDANHALIVWQNHQPTGIYTATIEDQNGAQLSCTNNTANYCKISSLPCGRKYNVTVTYNDGNCPSTSTPISMYSVPCGPEDVRASLTCITGELTVTWNISIPSENYTTIISRGMGQPLYCNSTETQCTTGGLLCGSSYVVTVFSVTGTCFSLPSPEVTVQALPCPPTNITAAHTCAPHPVPVSWVPSGNVKRYTAVAVSSRGHKSECTSNETSCGLPGLHCGEVYSIRVSGADDNCTGQQSDTISLNTEPCTPSNVSSQLICSVGAAQVFWASSTNAVSYSVKATSNGQTLTCNSSGPNCTLSNLVCGQAYDVLVAASDGTCVSNYSAPFRQDQVPCAPGNVTTNLICGTSDLNATWIPAAEPLNYSVIAQPLTGNLSSVTCHSNSGDCVLSGLQCGHTYNVSVKASSGGCSGPYSPPQSVQTATCSPQSLTAVTDCGTNALLVSWNASLGATTYTVTVTGPNGYSDTCSSSSLTCSFAGLQCASQYNVTLTTQDSHCTSSPSQTAVITGPCDPVNVTGVLQCGSDMATVSWAAAPGAVAYTVIAREGSSHLYTSCRSSTTLCKLNQLQCGKVYNLTVMAEDTTCNSTGATRGVLMTAPCSPSVQNSTLICGTNSSFLSWLPMADATGYTVNATAANGHKVSCSSATASCNLTDLLCSEIYTTTVTARGNQCDSLPGTSTNITTAPCPPIITSKQYNCGTNTAMLGWTDPVGSLSFIAQVAGEGYQDSCHTANTTCMFQNLPCGLDVNVTVEAQGAQCSSSLSVSESMETVPCAPRNMSATLMCSNHSAMVTWVGSPSAVGYNVTATGQDGHTHHCHTNSTRCEVPDIHCGESYSITVTPYSQTCTGNPSAAYSFSAGLCAPTNVTASTACQDSTVSWSHVTGADMYIATATAADGHTHTCSSNISNSCNFTDLHCGETYTVTVVTVDRGCWSDPSSAAVLRTALCPPTNLTSHVSCDANTVTLTWTPVTGATYVLHTEWIGGTLPPEEHITPNTSIMLSNLLCGQRYAHRIAAQDGQCRSSYSRPIEISTAPCQPTNLTARVDCGTNMGNFSWDESSEAGFFIVEVTGEHGHVASCSSNETYCAVKLQCGRSYSATLVASTESCNSSKHTDIHFESAPCLPEDVLAELDCNTNMMNVSWTLGSDDYTAWAISTDGHRASCNSTSDYCLIHDLQCGKIYEVAVTSSSIHCQRIAGSDYKIQSAPCKPENTSVDQNCSSNAITVKWNQDSTAQNYTVKATSASGVNSTCDATESRCSFLDLSCGQRYTFTVMGHTNVCMSEMSTPVEMITAPCPPAKVSAKLNCTTRNGLVSWRNTAAAAATAYSAQATSANGHNSSCSEMGTFCTLNNLVCGQEYSVVVEAMHSGCPGPASAPVTLTTEPCVPMNVSVYYNVSTAQVMWSAASRATSYSVEAVTDQGLVVTCNSTNTSCYLNDLQCGQIYNITVKARNQACDSVMSETFRLMTEPCPPTNVRASFACKELTATVSWQLSDLAVGYVAYFDNQTGHYTSCVSTNTDTSCVVSGLMCGTVYSVWVKATGQKYNSSDSSVVSLTSGSCPPSSIEAVVDCEVRSAIISWQPSVGAKFYVTVVKASSGHTASCTTNHTNCEPSPLQCGEEYNVTVMAVGDTCNSTAMMAGYLSTEPCVPMNLSVHYNVSTAQVMWSAARGGSSYSVEAVTDQGLTVTCNSTNTSCYLNGLQCGQIYNVTVKARNQACNNTVVSAPSRLMTEPCPPTNVQPSLMCEQLTATVSWQQSDLAVGYVAYLDNQNGHSTSCVSTNPHTFCTVSGLMCGTVYNVWVKAMGQEYNSSDSSVVSLTSAPCLPQQIVVDVDCNSNGAAVVSWNSTDGTANFSLMAVVAGNLQTLCRTQHSTCNVTGLSCGETYNLSLTASNEQCSVTAQTHTNLTTRPCPPQRVASNLQCGSSTAVLSWEEKSDVELYTGTAIKASGGEMKKCNSTGSTCQFHSLDCGEMYNLTVTAHIQGCGSEASKTVFIQTEPCQPVIVSAQALCQNEEVQISWNKTNGVLNYLVTATGSLGYVEIHNTTQTLLTATLPCGQHYNITVQGQGSECDSIPSSPAFFKTTPCIPWDVSTYVECEFNVGSVSWGPSDGAEEYVAIATGLDGHTHQCLTNTTSCTWSDLHCGDEYTVVVRAKGDNCTSRPSNSSVIHMNPCVPQNLIATVNCDSEDVSLSWDASNRTKTYMVSAEAGDKSVHFSTNVTTAHLSELTCGQSYNLTVTPHNQHCPGNHSASAFIQTWPCLPMGVSTMQDCLSGVAMATWQPSNGSNYYTATMQTDSGISEMCMSETSQCSVPGLTCGHNFSVSVTASNQQCNVTSSQITTLQSVPCVPTNVSMVMDCVNNTVVVSWSASRGAVQYSVTAHSSHGNDSCQTPGLSCTLRSLTCGNSYTVQVVAMDDNCSSVPSQPLIFNSGPCPPQNVSAQVTCSSNDITVSWDAIRDADHFLVSLTAENGGTSEICNTTNTACFFSNATCGNTFAVHITSVRGSCRSRHSQTQSIQSAPCQPQGITGRLDCVTNSAWITWDAAPGVDSSFVSAAGGDEHTANCTTSSNTTCEVEDLACGVLYNFTVTAKNSKCESLPSAAIELQTAPCSLSGITAFTQCHNSTILVMWELMEGSEGNTQYVATAEASDQTFLWCNSTDTSCYLQGAQCGLRYTIIVAASSDRCSSMRSPPYKVSMEPCPPRDVMVNSSCEDHSVLVSWTPSPVAEMYHVVAVAADGHMHTCNTSSTNCSISELHCDQQYTVSVTASHENCSSKASQNTTVHTGPCQPSGLSVTLHCTNQSAMLTWTPSDNAVQYYGCAQAGNGDMLYCHSTNPTCTINNLDCGTVYNFSVQASDGTCNSSLSDPEQRGAAPCPPEAVEVKLLPMQMEIQVMQFNWTAVSCGDTEYLLALTGSLLGDSQALFEITSYWTNRTNFEIPLPCGSSYNATVQSRNTGGTSSKSVPLSGTTAPCPPSGAVYSGNSSFATVSWNTSVFATRYTVFDNSVTPKRQLCSVPGLSCSLSNISSNNLVITASNGAGESEETNVTTVVAQGRRRRDLQMNAPLLNVTQPSATVVFIEWTEVEAASYYSLMIHEQDGSGSQEEYTVYGESIILTDLSPNMTYCFCVLAVFSAASGPESEPVCVQTGQAISR</sequence>
<feature type="signal peptide" evidence="1">
    <location>
        <begin position="1"/>
        <end position="21"/>
    </location>
</feature>
<evidence type="ECO:0000256" key="1">
    <source>
        <dbReference type="SAM" id="SignalP"/>
    </source>
</evidence>
<reference evidence="3" key="2">
    <citation type="submission" date="2025-08" db="UniProtKB">
        <authorList>
            <consortium name="Ensembl"/>
        </authorList>
    </citation>
    <scope>IDENTIFICATION</scope>
</reference>
<feature type="domain" description="Fibronectin type-III" evidence="2">
    <location>
        <begin position="727"/>
        <end position="813"/>
    </location>
</feature>
<dbReference type="InterPro" id="IPR036116">
    <property type="entry name" value="FN3_sf"/>
</dbReference>
<feature type="domain" description="Fibronectin type-III" evidence="2">
    <location>
        <begin position="3341"/>
        <end position="3427"/>
    </location>
</feature>
<dbReference type="SUPFAM" id="SSF49265">
    <property type="entry name" value="Fibronectin type III"/>
    <property type="match status" value="24"/>
</dbReference>
<feature type="domain" description="Fibronectin type-III" evidence="2">
    <location>
        <begin position="2378"/>
        <end position="2466"/>
    </location>
</feature>
<proteinExistence type="predicted"/>
<dbReference type="PANTHER" id="PTHR47135">
    <property type="entry name" value="FIBRONECTIN TYPE III DOMAIN-CONTAINING PROTEIN 7"/>
    <property type="match status" value="1"/>
</dbReference>
<evidence type="ECO:0000313" key="4">
    <source>
        <dbReference type="Proteomes" id="UP001501940"/>
    </source>
</evidence>
<dbReference type="InterPro" id="IPR013783">
    <property type="entry name" value="Ig-like_fold"/>
</dbReference>
<feature type="domain" description="Fibronectin type-III" evidence="2">
    <location>
        <begin position="1596"/>
        <end position="1683"/>
    </location>
</feature>
<feature type="domain" description="Fibronectin type-III" evidence="2">
    <location>
        <begin position="2116"/>
        <end position="2206"/>
    </location>
</feature>
<feature type="domain" description="Fibronectin type-III" evidence="2">
    <location>
        <begin position="112"/>
        <end position="201"/>
    </location>
</feature>
<feature type="domain" description="Fibronectin type-III" evidence="2">
    <location>
        <begin position="3428"/>
        <end position="3514"/>
    </location>
</feature>
<feature type="domain" description="Fibronectin type-III" evidence="2">
    <location>
        <begin position="1855"/>
        <end position="1941"/>
    </location>
</feature>